<dbReference type="InterPro" id="IPR050901">
    <property type="entry name" value="BP-dep_ABC_trans_perm"/>
</dbReference>
<dbReference type="GO" id="GO:0055085">
    <property type="term" value="P:transmembrane transport"/>
    <property type="evidence" value="ECO:0007669"/>
    <property type="project" value="InterPro"/>
</dbReference>
<reference evidence="14" key="1">
    <citation type="submission" date="2019-02" db="EMBL/GenBank/DDBJ databases">
        <title>Complete genome sequence of Rhodoferax sp. Gr-4.</title>
        <authorList>
            <person name="Jin L."/>
        </authorList>
    </citation>
    <scope>NUCLEOTIDE SEQUENCE [LARGE SCALE GENOMIC DNA]</scope>
    <source>
        <strain evidence="14">Gr-4</strain>
    </source>
</reference>
<dbReference type="Proteomes" id="UP000317365">
    <property type="component" value="Chromosome"/>
</dbReference>
<feature type="transmembrane region" description="Helical" evidence="11">
    <location>
        <begin position="245"/>
        <end position="266"/>
    </location>
</feature>
<dbReference type="RefSeq" id="WP_142812339.1">
    <property type="nucleotide sequence ID" value="NZ_CP036282.1"/>
</dbReference>
<organism evidence="13 14">
    <name type="scientific">Rhodoferax aquaticus</name>
    <dbReference type="NCBI Taxonomy" id="2527691"/>
    <lineage>
        <taxon>Bacteria</taxon>
        <taxon>Pseudomonadati</taxon>
        <taxon>Pseudomonadota</taxon>
        <taxon>Betaproteobacteria</taxon>
        <taxon>Burkholderiales</taxon>
        <taxon>Comamonadaceae</taxon>
        <taxon>Rhodoferax</taxon>
    </lineage>
</organism>
<comment type="function">
    <text evidence="1">Part of the ABC transporter complex MalEFGK involved in maltose/maltodextrin import. Probably responsible for the translocation of the substrate across the membrane.</text>
</comment>
<dbReference type="EMBL" id="CP036282">
    <property type="protein sequence ID" value="QDL55179.1"/>
    <property type="molecule type" value="Genomic_DNA"/>
</dbReference>
<evidence type="ECO:0000256" key="1">
    <source>
        <dbReference type="ARBA" id="ARBA00002264"/>
    </source>
</evidence>
<evidence type="ECO:0000256" key="9">
    <source>
        <dbReference type="ARBA" id="ARBA00023136"/>
    </source>
</evidence>
<feature type="transmembrane region" description="Helical" evidence="11">
    <location>
        <begin position="81"/>
        <end position="100"/>
    </location>
</feature>
<dbReference type="Gene3D" id="1.10.3720.10">
    <property type="entry name" value="MetI-like"/>
    <property type="match status" value="1"/>
</dbReference>
<keyword evidence="6" id="KW-0762">Sugar transport</keyword>
<comment type="subcellular location">
    <subcellularLocation>
        <location evidence="2 11">Cell membrane</location>
        <topology evidence="2 11">Multi-pass membrane protein</topology>
    </subcellularLocation>
</comment>
<name>A0A515ER92_9BURK</name>
<evidence type="ECO:0000313" key="14">
    <source>
        <dbReference type="Proteomes" id="UP000317365"/>
    </source>
</evidence>
<keyword evidence="4 11" id="KW-0813">Transport</keyword>
<reference evidence="14" key="2">
    <citation type="journal article" date="2020" name="Int. J. Syst. Evol. Microbiol.">
        <title>Genomic insights into a novel species Rhodoferax aquaticus sp. nov., isolated from freshwater.</title>
        <authorList>
            <person name="Li T."/>
            <person name="Zhuo Y."/>
            <person name="Jin C.Z."/>
            <person name="Wu X."/>
            <person name="Ko S.R."/>
            <person name="Jin F.J."/>
            <person name="Ahn C.Y."/>
            <person name="Oh H.M."/>
            <person name="Lee H.G."/>
            <person name="Jin L."/>
        </authorList>
    </citation>
    <scope>NUCLEOTIDE SEQUENCE [LARGE SCALE GENOMIC DNA]</scope>
    <source>
        <strain evidence="14">Gr-4</strain>
    </source>
</reference>
<keyword evidence="7 11" id="KW-0812">Transmembrane</keyword>
<keyword evidence="5" id="KW-1003">Cell membrane</keyword>
<evidence type="ECO:0000313" key="13">
    <source>
        <dbReference type="EMBL" id="QDL55179.1"/>
    </source>
</evidence>
<feature type="domain" description="ABC transmembrane type-1" evidence="12">
    <location>
        <begin position="77"/>
        <end position="266"/>
    </location>
</feature>
<feature type="transmembrane region" description="Helical" evidence="11">
    <location>
        <begin position="12"/>
        <end position="31"/>
    </location>
</feature>
<evidence type="ECO:0000259" key="12">
    <source>
        <dbReference type="PROSITE" id="PS50928"/>
    </source>
</evidence>
<dbReference type="SUPFAM" id="SSF161098">
    <property type="entry name" value="MetI-like"/>
    <property type="match status" value="1"/>
</dbReference>
<comment type="similarity">
    <text evidence="3">Belongs to the binding-protein-dependent transport system permease family. MalFG subfamily.</text>
</comment>
<evidence type="ECO:0000256" key="8">
    <source>
        <dbReference type="ARBA" id="ARBA00022989"/>
    </source>
</evidence>
<keyword evidence="14" id="KW-1185">Reference proteome</keyword>
<evidence type="ECO:0000256" key="3">
    <source>
        <dbReference type="ARBA" id="ARBA00009047"/>
    </source>
</evidence>
<keyword evidence="9 11" id="KW-0472">Membrane</keyword>
<sequence>MKYQRLGARVALYAAVALFVVVTLAPLYWLLVMSVSTPVALTRIPLQWWPDSWDFSRYTKLISDAGGPVAERFLAALRNSLVVSVASTVIAMVAAIPAAYSFSRYPGRQGVLYGAVAVYMLPSVAFVLPLYLILSGLGMLNNVLSLVLVYCTILLPFTTWMLKNNFDQVPHDIEQAAHIDGAGVLGVIWRITLPLALPALGATALFAFLLAWDEFFYALIYTNDIRAKTLPVTIADFAAGRATDYGLISAVGVLAALPPMLIGLLLQRTLVSGLTAGGTKG</sequence>
<gene>
    <name evidence="13" type="ORF">EXZ61_13955</name>
</gene>
<dbReference type="PANTHER" id="PTHR32243:SF50">
    <property type="entry name" value="MALTOSE_MALTODEXTRIN TRANSPORT SYSTEM PERMEASE PROTEIN MALG"/>
    <property type="match status" value="1"/>
</dbReference>
<dbReference type="KEGG" id="rhg:EXZ61_13955"/>
<dbReference type="Pfam" id="PF00528">
    <property type="entry name" value="BPD_transp_1"/>
    <property type="match status" value="1"/>
</dbReference>
<accession>A0A515ER92</accession>
<dbReference type="InterPro" id="IPR035906">
    <property type="entry name" value="MetI-like_sf"/>
</dbReference>
<evidence type="ECO:0000256" key="10">
    <source>
        <dbReference type="ARBA" id="ARBA00041109"/>
    </source>
</evidence>
<keyword evidence="8 11" id="KW-1133">Transmembrane helix</keyword>
<feature type="transmembrane region" description="Helical" evidence="11">
    <location>
        <begin position="183"/>
        <end position="212"/>
    </location>
</feature>
<evidence type="ECO:0000256" key="11">
    <source>
        <dbReference type="RuleBase" id="RU363032"/>
    </source>
</evidence>
<feature type="transmembrane region" description="Helical" evidence="11">
    <location>
        <begin position="112"/>
        <end position="134"/>
    </location>
</feature>
<protein>
    <recommendedName>
        <fullName evidence="10">Maltose/maltodextrin transport system permease protein MalG</fullName>
    </recommendedName>
</protein>
<proteinExistence type="inferred from homology"/>
<dbReference type="InterPro" id="IPR000515">
    <property type="entry name" value="MetI-like"/>
</dbReference>
<evidence type="ECO:0000256" key="5">
    <source>
        <dbReference type="ARBA" id="ARBA00022475"/>
    </source>
</evidence>
<evidence type="ECO:0000256" key="2">
    <source>
        <dbReference type="ARBA" id="ARBA00004651"/>
    </source>
</evidence>
<dbReference type="PROSITE" id="PS50928">
    <property type="entry name" value="ABC_TM1"/>
    <property type="match status" value="1"/>
</dbReference>
<dbReference type="CDD" id="cd06261">
    <property type="entry name" value="TM_PBP2"/>
    <property type="match status" value="1"/>
</dbReference>
<evidence type="ECO:0000256" key="6">
    <source>
        <dbReference type="ARBA" id="ARBA00022597"/>
    </source>
</evidence>
<evidence type="ECO:0000256" key="4">
    <source>
        <dbReference type="ARBA" id="ARBA00022448"/>
    </source>
</evidence>
<evidence type="ECO:0000256" key="7">
    <source>
        <dbReference type="ARBA" id="ARBA00022692"/>
    </source>
</evidence>
<dbReference type="GO" id="GO:0005886">
    <property type="term" value="C:plasma membrane"/>
    <property type="evidence" value="ECO:0007669"/>
    <property type="project" value="UniProtKB-SubCell"/>
</dbReference>
<dbReference type="PANTHER" id="PTHR32243">
    <property type="entry name" value="MALTOSE TRANSPORT SYSTEM PERMEASE-RELATED"/>
    <property type="match status" value="1"/>
</dbReference>
<feature type="transmembrane region" description="Helical" evidence="11">
    <location>
        <begin position="140"/>
        <end position="162"/>
    </location>
</feature>
<dbReference type="AlphaFoldDB" id="A0A515ER92"/>